<dbReference type="InterPro" id="IPR025287">
    <property type="entry name" value="WAK_GUB"/>
</dbReference>
<keyword evidence="3" id="KW-0325">Glycoprotein</keyword>
<dbReference type="Pfam" id="PF13947">
    <property type="entry name" value="GUB_WAK_bind"/>
    <property type="match status" value="1"/>
</dbReference>
<proteinExistence type="predicted"/>
<dbReference type="PROSITE" id="PS51257">
    <property type="entry name" value="PROKAR_LIPOPROTEIN"/>
    <property type="match status" value="1"/>
</dbReference>
<evidence type="ECO:0000256" key="3">
    <source>
        <dbReference type="ARBA" id="ARBA00023180"/>
    </source>
</evidence>
<gene>
    <name evidence="7" type="ORF">ZOSMA_5G01440</name>
</gene>
<evidence type="ECO:0000256" key="2">
    <source>
        <dbReference type="ARBA" id="ARBA00022729"/>
    </source>
</evidence>
<evidence type="ECO:0000259" key="5">
    <source>
        <dbReference type="Pfam" id="PF13947"/>
    </source>
</evidence>
<feature type="signal peptide" evidence="4">
    <location>
        <begin position="1"/>
        <end position="34"/>
    </location>
</feature>
<dbReference type="STRING" id="29655.A0A0K9NUH3"/>
<evidence type="ECO:0000256" key="1">
    <source>
        <dbReference type="ARBA" id="ARBA00004167"/>
    </source>
</evidence>
<evidence type="ECO:0000259" key="6">
    <source>
        <dbReference type="Pfam" id="PF14380"/>
    </source>
</evidence>
<feature type="domain" description="Wall-associated receptor kinase C-terminal" evidence="6">
    <location>
        <begin position="157"/>
        <end position="256"/>
    </location>
</feature>
<comment type="subcellular location">
    <subcellularLocation>
        <location evidence="1">Membrane</location>
        <topology evidence="1">Single-pass membrane protein</topology>
    </subcellularLocation>
</comment>
<sequence>MRIPPPSFREHHRCSIQLLSFLVVSCVILDDGFGLPEMSCLSDQCGDVLIQYPFSLVGSNNNSYYCGYEQLRLSCSGETTMFNISTDNYIVKAIDYTARTLSLIDADVLGQNCPRVNNALNISSSENILDTTSSDVQLEFFFNCTRQEELTPYAVVCLSTGETSSYVLPVNNVTSIKPSDLNCEGNVKSTVLREEWNGINGDITKFGSVLQEGFELEWKKTDLKICNDCEISNGSCGYTNDTGTGYLDFKCFCKDGRGVSTDCRSSKSYFHS</sequence>
<dbReference type="PANTHER" id="PTHR33138:SF1">
    <property type="entry name" value="OS01G0113900 PROTEIN"/>
    <property type="match status" value="1"/>
</dbReference>
<keyword evidence="8" id="KW-1185">Reference proteome</keyword>
<evidence type="ECO:0000313" key="8">
    <source>
        <dbReference type="Proteomes" id="UP000036987"/>
    </source>
</evidence>
<evidence type="ECO:0000256" key="4">
    <source>
        <dbReference type="SAM" id="SignalP"/>
    </source>
</evidence>
<reference evidence="8" key="1">
    <citation type="journal article" date="2016" name="Nature">
        <title>The genome of the seagrass Zostera marina reveals angiosperm adaptation to the sea.</title>
        <authorList>
            <person name="Olsen J.L."/>
            <person name="Rouze P."/>
            <person name="Verhelst B."/>
            <person name="Lin Y.-C."/>
            <person name="Bayer T."/>
            <person name="Collen J."/>
            <person name="Dattolo E."/>
            <person name="De Paoli E."/>
            <person name="Dittami S."/>
            <person name="Maumus F."/>
            <person name="Michel G."/>
            <person name="Kersting A."/>
            <person name="Lauritano C."/>
            <person name="Lohaus R."/>
            <person name="Toepel M."/>
            <person name="Tonon T."/>
            <person name="Vanneste K."/>
            <person name="Amirebrahimi M."/>
            <person name="Brakel J."/>
            <person name="Bostroem C."/>
            <person name="Chovatia M."/>
            <person name="Grimwood J."/>
            <person name="Jenkins J.W."/>
            <person name="Jueterbock A."/>
            <person name="Mraz A."/>
            <person name="Stam W.T."/>
            <person name="Tice H."/>
            <person name="Bornberg-Bauer E."/>
            <person name="Green P.J."/>
            <person name="Pearson G.A."/>
            <person name="Procaccini G."/>
            <person name="Duarte C.M."/>
            <person name="Schmutz J."/>
            <person name="Reusch T.B.H."/>
            <person name="Van de Peer Y."/>
        </authorList>
    </citation>
    <scope>NUCLEOTIDE SEQUENCE [LARGE SCALE GENOMIC DNA]</scope>
    <source>
        <strain evidence="8">cv. Finnish</strain>
    </source>
</reference>
<evidence type="ECO:0000313" key="7">
    <source>
        <dbReference type="EMBL" id="KMZ60278.1"/>
    </source>
</evidence>
<dbReference type="Pfam" id="PF14380">
    <property type="entry name" value="WAK_assoc"/>
    <property type="match status" value="1"/>
</dbReference>
<dbReference type="InterPro" id="IPR032872">
    <property type="entry name" value="WAK_assoc_C"/>
</dbReference>
<dbReference type="PANTHER" id="PTHR33138">
    <property type="entry name" value="OS01G0690200 PROTEIN"/>
    <property type="match status" value="1"/>
</dbReference>
<comment type="caution">
    <text evidence="7">The sequence shown here is derived from an EMBL/GenBank/DDBJ whole genome shotgun (WGS) entry which is preliminary data.</text>
</comment>
<feature type="domain" description="Wall-associated receptor kinase galacturonan-binding" evidence="5">
    <location>
        <begin position="40"/>
        <end position="105"/>
    </location>
</feature>
<dbReference type="OrthoDB" id="635050at2759"/>
<evidence type="ECO:0008006" key="9">
    <source>
        <dbReference type="Google" id="ProtNLM"/>
    </source>
</evidence>
<accession>A0A0K9NUH3</accession>
<organism evidence="7 8">
    <name type="scientific">Zostera marina</name>
    <name type="common">Eelgrass</name>
    <dbReference type="NCBI Taxonomy" id="29655"/>
    <lineage>
        <taxon>Eukaryota</taxon>
        <taxon>Viridiplantae</taxon>
        <taxon>Streptophyta</taxon>
        <taxon>Embryophyta</taxon>
        <taxon>Tracheophyta</taxon>
        <taxon>Spermatophyta</taxon>
        <taxon>Magnoliopsida</taxon>
        <taxon>Liliopsida</taxon>
        <taxon>Zosteraceae</taxon>
        <taxon>Zostera</taxon>
    </lineage>
</organism>
<name>A0A0K9NUH3_ZOSMR</name>
<dbReference type="OMA" id="EAMGECG"/>
<keyword evidence="2 4" id="KW-0732">Signal</keyword>
<dbReference type="GO" id="GO:0016020">
    <property type="term" value="C:membrane"/>
    <property type="evidence" value="ECO:0007669"/>
    <property type="project" value="UniProtKB-SubCell"/>
</dbReference>
<dbReference type="EMBL" id="LFYR01001623">
    <property type="protein sequence ID" value="KMZ60278.1"/>
    <property type="molecule type" value="Genomic_DNA"/>
</dbReference>
<feature type="chain" id="PRO_5005527374" description="Wall-associated receptor kinase galacturonan-binding domain-containing protein" evidence="4">
    <location>
        <begin position="35"/>
        <end position="272"/>
    </location>
</feature>
<dbReference type="GO" id="GO:0030247">
    <property type="term" value="F:polysaccharide binding"/>
    <property type="evidence" value="ECO:0007669"/>
    <property type="project" value="InterPro"/>
</dbReference>
<dbReference type="Proteomes" id="UP000036987">
    <property type="component" value="Unassembled WGS sequence"/>
</dbReference>
<dbReference type="AlphaFoldDB" id="A0A0K9NUH3"/>
<protein>
    <recommendedName>
        <fullName evidence="9">Wall-associated receptor kinase galacturonan-binding domain-containing protein</fullName>
    </recommendedName>
</protein>